<keyword evidence="2" id="KW-0813">Transport</keyword>
<dbReference type="GO" id="GO:0006606">
    <property type="term" value="P:protein import into nucleus"/>
    <property type="evidence" value="ECO:0007669"/>
    <property type="project" value="TreeGrafter"/>
</dbReference>
<sequence>MEGDSGNLSSFGNRSFYQLINGTGVLRPQEFVDRELTRNKRKIIAGLSLYKKPRCVQGEILKTKKLKKVTEDFLLKTSAFLGLDEGETYELFTSFLSNDYRGSKKELQHVFRTERLAHALAYKVRDYYYTERLYLLQSVKVIINSWQNNLHPFQREFESFMKSTEVINGSLQKYLLETFEQISQEPYPTWETNSILMNDRQMYFWVQENLREQCEILEILYIYAKDFDLPEDQVLKHLELFKRHGFGRLQNYKHLIDDSLIFLVKRIGYLEVLICIEMMDLESVLACIERGSFSEHFLLKNKETFMRLDRIVQSLGTEESHAPLLLLWSAMHMFGGEGSDFSMARKYGNAAIHLRVFHYLYSLLVSEPFNEENSMICAVSHFTVYNLLVLILSSFDEHTLGTDQDALALHRVICLVLKQVTVSEDFWDKGSDEGVGSVFHSALLRFPLDYSSFVQFSAALAGSTPTSAERVFHMWKQLQRYTEYLDCNHSSDLTSTKEINEWKLVVNKQPYPNKDFMLTAGTKGKILTMGTKHDASPIIQWYVTFSGWDLLLCEVEMLLDQIPQGSGLVSPTQIQKVTEAVELVHAVLENHPQSQRELQPIIHCIYMLIQRFVRLSHPPVSLIVQCIECVTCLAKQNPVKVWHNMKQTGLLPYLTENIDNISEILSGQGLMAGCYGNMLFGVECIEGLYPITMAILEFISNVIQPFFKDSMENELMASILYILREVFPVFQKWRFYKLKTRELIGRKCVEIFHKTLENVITRSKPEESAPKRPRVQEVVVYSLLFTEAGQTLLGIIATGTDNVDLALVQQGSMADGGLGAEMIRLILTSFSVLNQLLLLKSPDLPLSPVESALSSQPVVRQNQHIVATVAQYIYHKHDPRLPKLACLLLKRLALVTKMSILSCFGGAAESVRDMYLNRLQGATEDLKLKVAILEFLSVCVDAQPGLIEMFLNVQLTESTSSEAARRDLSIGKISCLQTVLNLMEADKQMTYKCPSDLLCACMEFINSLWSGHRETAMSVLRTCDKFWMSVCAPLSRNLPDPQDDPDKGLYTYQVKTVSHVLEILAEEIFCVASGKLDEKLKKCLTEINANNRLKYWTGQIRDCLIEESKQTSHREENLSDHHTLRLLIAWKNFLITQSRVQVEQLKLDNQLKEIIIIDLIESLRALINGSSTALNNKLAKITSALVFRLVSSWTSALSVLRRTVRDVQTAVLEALSNNASVIPSLQIGMVGSLVAMLQHVKVNQANKLDSDTLLEVLKTTCEVIHQSIFQLPAIKDLTPGSSGEVWLKMQVVCCCLLEEVILQLPAESSWLPVLQEHLILSSLLSSVEYFIKAKQGLSFVHTVMLLFLTVAKHEKGAESLATSGLTQHLCLSVINLYEDLEPSAMKQTMKKSPKQKESSVTYSWHGIYCLTLDLYATSLLVLRFSFLEDTFHFLGAHQDRMLQCFELSKVLLQENVLFEAEKTCDFICHLSGYLPQWRVSSPDSVYQLQASVLYLSQTFIAYLSSTRYLQYLLENRAPENHMTRHRLQHQASTEEEFPTKHVLIIKKRMLQILGRAFSMLRYFTPELCEVLYERNMDYAEHQPFLAIAFTAPSVDQECVPSFGMLTSCVRDVCVRLLTKQEGKPGHSPQSSSETSVLDIIPKSLIMYVMENALYLVMSQAMRLLRDPSLLQADKQLLKRELGTEMNFFLMEFQRYLKRGAPTSPSPSSTHRQPSPKIAGTPSVLGRSISQTALMSTPELEFVKFVQEFVTAVLK</sequence>
<dbReference type="RefSeq" id="XP_022325267.1">
    <property type="nucleotide sequence ID" value="XM_022469559.1"/>
</dbReference>
<dbReference type="InterPro" id="IPR044840">
    <property type="entry name" value="Nup188"/>
</dbReference>
<dbReference type="PANTHER" id="PTHR31431:SF1">
    <property type="entry name" value="NUCLEOPORIN NUP188"/>
    <property type="match status" value="1"/>
</dbReference>
<dbReference type="PANTHER" id="PTHR31431">
    <property type="entry name" value="NUCLEOPORIN NUP188 HOMOLOG"/>
    <property type="match status" value="1"/>
</dbReference>
<dbReference type="GO" id="GO:0017056">
    <property type="term" value="F:structural constituent of nuclear pore"/>
    <property type="evidence" value="ECO:0007669"/>
    <property type="project" value="InterPro"/>
</dbReference>
<comment type="subcellular location">
    <subcellularLocation>
        <location evidence="1">Nucleus</location>
        <location evidence="1">Nuclear pore complex</location>
    </subcellularLocation>
</comment>
<evidence type="ECO:0000256" key="3">
    <source>
        <dbReference type="ARBA" id="ARBA00022816"/>
    </source>
</evidence>
<accession>A0A8B8DB10</accession>
<dbReference type="SUPFAM" id="SSF48371">
    <property type="entry name" value="ARM repeat"/>
    <property type="match status" value="1"/>
</dbReference>
<dbReference type="Proteomes" id="UP000694844">
    <property type="component" value="Chromosome 3"/>
</dbReference>
<reference evidence="14" key="1">
    <citation type="submission" date="2025-08" db="UniProtKB">
        <authorList>
            <consortium name="RefSeq"/>
        </authorList>
    </citation>
    <scope>IDENTIFICATION</scope>
    <source>
        <tissue evidence="14">Whole sample</tissue>
    </source>
</reference>
<name>A0A8B8DB10_CRAVI</name>
<keyword evidence="13" id="KW-1185">Reference proteome</keyword>
<dbReference type="Pfam" id="PF10487">
    <property type="entry name" value="Nup188_N"/>
    <property type="match status" value="1"/>
</dbReference>
<evidence type="ECO:0000259" key="12">
    <source>
        <dbReference type="Pfam" id="PF21093"/>
    </source>
</evidence>
<dbReference type="OrthoDB" id="102511at2759"/>
<dbReference type="InterPro" id="IPR048883">
    <property type="entry name" value="Nup188_N-subdom_III"/>
</dbReference>
<evidence type="ECO:0000256" key="1">
    <source>
        <dbReference type="ARBA" id="ARBA00004567"/>
    </source>
</evidence>
<proteinExistence type="inferred from homology"/>
<dbReference type="GO" id="GO:0006405">
    <property type="term" value="P:RNA export from nucleus"/>
    <property type="evidence" value="ECO:0007669"/>
    <property type="project" value="TreeGrafter"/>
</dbReference>
<gene>
    <name evidence="14" type="primary">LOC111125592</name>
</gene>
<feature type="domain" description="Nucleoporin Nup188 N-terminal subdomain III" evidence="12">
    <location>
        <begin position="539"/>
        <end position="953"/>
    </location>
</feature>
<evidence type="ECO:0000256" key="6">
    <source>
        <dbReference type="ARBA" id="ARBA00023132"/>
    </source>
</evidence>
<keyword evidence="6" id="KW-0906">Nuclear pore complex</keyword>
<evidence type="ECO:0000256" key="9">
    <source>
        <dbReference type="ARBA" id="ARBA00040174"/>
    </source>
</evidence>
<comment type="similarity">
    <text evidence="8">Belongs to the Nup188 family.</text>
</comment>
<evidence type="ECO:0000256" key="5">
    <source>
        <dbReference type="ARBA" id="ARBA00023010"/>
    </source>
</evidence>
<evidence type="ECO:0000256" key="2">
    <source>
        <dbReference type="ARBA" id="ARBA00022448"/>
    </source>
</evidence>
<evidence type="ECO:0000259" key="11">
    <source>
        <dbReference type="Pfam" id="PF10487"/>
    </source>
</evidence>
<evidence type="ECO:0000313" key="13">
    <source>
        <dbReference type="Proteomes" id="UP000694844"/>
    </source>
</evidence>
<feature type="region of interest" description="Disordered" evidence="10">
    <location>
        <begin position="1699"/>
        <end position="1721"/>
    </location>
</feature>
<protein>
    <recommendedName>
        <fullName evidence="9">Nucleoporin NUP188</fullName>
    </recommendedName>
</protein>
<dbReference type="KEGG" id="cvn:111125592"/>
<organism evidence="13 14">
    <name type="scientific">Crassostrea virginica</name>
    <name type="common">Eastern oyster</name>
    <dbReference type="NCBI Taxonomy" id="6565"/>
    <lineage>
        <taxon>Eukaryota</taxon>
        <taxon>Metazoa</taxon>
        <taxon>Spiralia</taxon>
        <taxon>Lophotrochozoa</taxon>
        <taxon>Mollusca</taxon>
        <taxon>Bivalvia</taxon>
        <taxon>Autobranchia</taxon>
        <taxon>Pteriomorphia</taxon>
        <taxon>Ostreida</taxon>
        <taxon>Ostreoidea</taxon>
        <taxon>Ostreidae</taxon>
        <taxon>Crassostrea</taxon>
    </lineage>
</organism>
<evidence type="ECO:0000256" key="10">
    <source>
        <dbReference type="SAM" id="MobiDB-lite"/>
    </source>
</evidence>
<keyword evidence="5" id="KW-0811">Translocation</keyword>
<dbReference type="Pfam" id="PF21093">
    <property type="entry name" value="Nup188_N-subdom_III"/>
    <property type="match status" value="1"/>
</dbReference>
<feature type="domain" description="Nucleoporin Nup188 N-terminal" evidence="11">
    <location>
        <begin position="33"/>
        <end position="486"/>
    </location>
</feature>
<evidence type="ECO:0000256" key="7">
    <source>
        <dbReference type="ARBA" id="ARBA00023242"/>
    </source>
</evidence>
<keyword evidence="3" id="KW-0509">mRNA transport</keyword>
<keyword evidence="7" id="KW-0539">Nucleus</keyword>
<dbReference type="GeneID" id="111125592"/>
<dbReference type="InterPro" id="IPR018864">
    <property type="entry name" value="Nucleoporin_Nup188_N"/>
</dbReference>
<evidence type="ECO:0000256" key="8">
    <source>
        <dbReference type="ARBA" id="ARBA00038387"/>
    </source>
</evidence>
<evidence type="ECO:0000256" key="4">
    <source>
        <dbReference type="ARBA" id="ARBA00022927"/>
    </source>
</evidence>
<evidence type="ECO:0000313" key="14">
    <source>
        <dbReference type="RefSeq" id="XP_022325267.1"/>
    </source>
</evidence>
<dbReference type="GO" id="GO:0044611">
    <property type="term" value="C:nuclear pore inner ring"/>
    <property type="evidence" value="ECO:0007669"/>
    <property type="project" value="TreeGrafter"/>
</dbReference>
<keyword evidence="4" id="KW-0653">Protein transport</keyword>
<dbReference type="GO" id="GO:0051028">
    <property type="term" value="P:mRNA transport"/>
    <property type="evidence" value="ECO:0007669"/>
    <property type="project" value="UniProtKB-KW"/>
</dbReference>
<dbReference type="InterPro" id="IPR016024">
    <property type="entry name" value="ARM-type_fold"/>
</dbReference>